<accession>A0A085LQC5</accession>
<reference evidence="1 2" key="1">
    <citation type="journal article" date="2014" name="Nat. Genet.">
        <title>Genome and transcriptome of the porcine whipworm Trichuris suis.</title>
        <authorList>
            <person name="Jex A.R."/>
            <person name="Nejsum P."/>
            <person name="Schwarz E.M."/>
            <person name="Hu L."/>
            <person name="Young N.D."/>
            <person name="Hall R.S."/>
            <person name="Korhonen P.K."/>
            <person name="Liao S."/>
            <person name="Thamsborg S."/>
            <person name="Xia J."/>
            <person name="Xu P."/>
            <person name="Wang S."/>
            <person name="Scheerlinck J.P."/>
            <person name="Hofmann A."/>
            <person name="Sternberg P.W."/>
            <person name="Wang J."/>
            <person name="Gasser R.B."/>
        </authorList>
    </citation>
    <scope>NUCLEOTIDE SEQUENCE [LARGE SCALE GENOMIC DNA]</scope>
    <source>
        <strain evidence="1">DCEP-RM93M</strain>
    </source>
</reference>
<dbReference type="AlphaFoldDB" id="A0A085LQC5"/>
<protein>
    <submittedName>
        <fullName evidence="1">Uncharacterized protein</fullName>
    </submittedName>
</protein>
<dbReference type="Proteomes" id="UP000030764">
    <property type="component" value="Unassembled WGS sequence"/>
</dbReference>
<gene>
    <name evidence="1" type="ORF">M513_11940</name>
</gene>
<sequence length="60" mass="6823">MPLQSNSEFRLESVRFIPIRSFHYTPAGNNDNDLHSSAQPVVPSLGRWFAPCGRSYRVCL</sequence>
<evidence type="ECO:0000313" key="1">
    <source>
        <dbReference type="EMBL" id="KFD47171.1"/>
    </source>
</evidence>
<dbReference type="EMBL" id="KL363337">
    <property type="protein sequence ID" value="KFD47171.1"/>
    <property type="molecule type" value="Genomic_DNA"/>
</dbReference>
<keyword evidence="2" id="KW-1185">Reference proteome</keyword>
<organism evidence="1 2">
    <name type="scientific">Trichuris suis</name>
    <name type="common">pig whipworm</name>
    <dbReference type="NCBI Taxonomy" id="68888"/>
    <lineage>
        <taxon>Eukaryota</taxon>
        <taxon>Metazoa</taxon>
        <taxon>Ecdysozoa</taxon>
        <taxon>Nematoda</taxon>
        <taxon>Enoplea</taxon>
        <taxon>Dorylaimia</taxon>
        <taxon>Trichinellida</taxon>
        <taxon>Trichuridae</taxon>
        <taxon>Trichuris</taxon>
    </lineage>
</organism>
<evidence type="ECO:0000313" key="2">
    <source>
        <dbReference type="Proteomes" id="UP000030764"/>
    </source>
</evidence>
<proteinExistence type="predicted"/>
<name>A0A085LQC5_9BILA</name>